<dbReference type="Proteomes" id="UP001443914">
    <property type="component" value="Unassembled WGS sequence"/>
</dbReference>
<evidence type="ECO:0000313" key="3">
    <source>
        <dbReference type="Proteomes" id="UP001443914"/>
    </source>
</evidence>
<evidence type="ECO:0000256" key="1">
    <source>
        <dbReference type="SAM" id="MobiDB-lite"/>
    </source>
</evidence>
<name>A0AAW1H1E6_SAPOF</name>
<feature type="region of interest" description="Disordered" evidence="1">
    <location>
        <begin position="1"/>
        <end position="30"/>
    </location>
</feature>
<proteinExistence type="predicted"/>
<gene>
    <name evidence="2" type="ORF">RND81_13G166800</name>
</gene>
<reference evidence="2" key="1">
    <citation type="submission" date="2024-03" db="EMBL/GenBank/DDBJ databases">
        <title>WGS assembly of Saponaria officinalis var. Norfolk2.</title>
        <authorList>
            <person name="Jenkins J."/>
            <person name="Shu S."/>
            <person name="Grimwood J."/>
            <person name="Barry K."/>
            <person name="Goodstein D."/>
            <person name="Schmutz J."/>
            <person name="Leebens-Mack J."/>
            <person name="Osbourn A."/>
        </authorList>
    </citation>
    <scope>NUCLEOTIDE SEQUENCE [LARGE SCALE GENOMIC DNA]</scope>
    <source>
        <strain evidence="2">JIC</strain>
    </source>
</reference>
<organism evidence="2 3">
    <name type="scientific">Saponaria officinalis</name>
    <name type="common">Common soapwort</name>
    <name type="synonym">Lychnis saponaria</name>
    <dbReference type="NCBI Taxonomy" id="3572"/>
    <lineage>
        <taxon>Eukaryota</taxon>
        <taxon>Viridiplantae</taxon>
        <taxon>Streptophyta</taxon>
        <taxon>Embryophyta</taxon>
        <taxon>Tracheophyta</taxon>
        <taxon>Spermatophyta</taxon>
        <taxon>Magnoliopsida</taxon>
        <taxon>eudicotyledons</taxon>
        <taxon>Gunneridae</taxon>
        <taxon>Pentapetalae</taxon>
        <taxon>Caryophyllales</taxon>
        <taxon>Caryophyllaceae</taxon>
        <taxon>Caryophylleae</taxon>
        <taxon>Saponaria</taxon>
    </lineage>
</organism>
<dbReference type="AlphaFoldDB" id="A0AAW1H1E6"/>
<accession>A0AAW1H1E6</accession>
<keyword evidence="3" id="KW-1185">Reference proteome</keyword>
<protein>
    <submittedName>
        <fullName evidence="2">Uncharacterized protein</fullName>
    </submittedName>
</protein>
<dbReference type="EMBL" id="JBDFQZ010000013">
    <property type="protein sequence ID" value="KAK9669960.1"/>
    <property type="molecule type" value="Genomic_DNA"/>
</dbReference>
<feature type="region of interest" description="Disordered" evidence="1">
    <location>
        <begin position="66"/>
        <end position="101"/>
    </location>
</feature>
<evidence type="ECO:0000313" key="2">
    <source>
        <dbReference type="EMBL" id="KAK9669960.1"/>
    </source>
</evidence>
<comment type="caution">
    <text evidence="2">The sequence shown here is derived from an EMBL/GenBank/DDBJ whole genome shotgun (WGS) entry which is preliminary data.</text>
</comment>
<sequence>MGRTPPPGLTSGVRGALAMNSPSAGGHRPARKRLTTCVIEVIRSSETATAAPLKQSRRCWARRPSLPQEVPLGNPRIISRTTPEVVDKDSHSAGTDGNAWGETKGCLSCKAARVSREYGATPDEDKTLTAAE</sequence>